<protein>
    <submittedName>
        <fullName evidence="2">Uncharacterized protein</fullName>
    </submittedName>
</protein>
<organism evidence="2 3">
    <name type="scientific">Congregibacter brevis</name>
    <dbReference type="NCBI Taxonomy" id="3081201"/>
    <lineage>
        <taxon>Bacteria</taxon>
        <taxon>Pseudomonadati</taxon>
        <taxon>Pseudomonadota</taxon>
        <taxon>Gammaproteobacteria</taxon>
        <taxon>Cellvibrionales</taxon>
        <taxon>Halieaceae</taxon>
        <taxon>Congregibacter</taxon>
    </lineage>
</organism>
<sequence length="236" mass="27407">MILRSLTKHVKDQNWFAVLIDFTIVVIGVFIGIQVANWNELRAQEQRDIVLLERLFGDFEQIAEWGERRYPLHVETAEHTRRLIEAIRNDVEPPLDNSTRDWLEASVEVYASFESSPTYDELVATGTLSRIRHAGLRQALNAYAREREADMVLLNQQLQMRDTGPIESAVRFRANSERYGDVLIADSFDWPRLKSTEPHLQKVLRTQVLRNRWHRQELASAREILSIINDSLGSDQ</sequence>
<gene>
    <name evidence="2" type="ORF">R0137_09825</name>
</gene>
<evidence type="ECO:0000256" key="1">
    <source>
        <dbReference type="SAM" id="Phobius"/>
    </source>
</evidence>
<dbReference type="EMBL" id="CP136865">
    <property type="protein sequence ID" value="WOJ95552.1"/>
    <property type="molecule type" value="Genomic_DNA"/>
</dbReference>
<accession>A0ABZ0I933</accession>
<evidence type="ECO:0000313" key="2">
    <source>
        <dbReference type="EMBL" id="WOJ95552.1"/>
    </source>
</evidence>
<dbReference type="RefSeq" id="WP_407326250.1">
    <property type="nucleotide sequence ID" value="NZ_CP136865.1"/>
</dbReference>
<keyword evidence="1" id="KW-1133">Transmembrane helix</keyword>
<name>A0ABZ0I933_9GAMM</name>
<reference evidence="2 3" key="1">
    <citation type="submission" date="2023-10" db="EMBL/GenBank/DDBJ databases">
        <title>Two novel species belonging to the OM43/NOR5 clade.</title>
        <authorList>
            <person name="Park M."/>
        </authorList>
    </citation>
    <scope>NUCLEOTIDE SEQUENCE [LARGE SCALE GENOMIC DNA]</scope>
    <source>
        <strain evidence="2 3">IMCC45268</strain>
    </source>
</reference>
<keyword evidence="3" id="KW-1185">Reference proteome</keyword>
<feature type="transmembrane region" description="Helical" evidence="1">
    <location>
        <begin position="15"/>
        <end position="38"/>
    </location>
</feature>
<proteinExistence type="predicted"/>
<dbReference type="Proteomes" id="UP001626549">
    <property type="component" value="Chromosome"/>
</dbReference>
<keyword evidence="1" id="KW-0472">Membrane</keyword>
<evidence type="ECO:0000313" key="3">
    <source>
        <dbReference type="Proteomes" id="UP001626549"/>
    </source>
</evidence>
<keyword evidence="1" id="KW-0812">Transmembrane</keyword>